<dbReference type="PANTHER" id="PTHR18901">
    <property type="entry name" value="2-DEOXYGLUCOSE-6-PHOSPHATE PHOSPHATASE 2"/>
    <property type="match status" value="1"/>
</dbReference>
<organism evidence="1 2">
    <name type="scientific">Endosaccharibacter trunci</name>
    <dbReference type="NCBI Taxonomy" id="2812733"/>
    <lineage>
        <taxon>Bacteria</taxon>
        <taxon>Pseudomonadati</taxon>
        <taxon>Pseudomonadota</taxon>
        <taxon>Alphaproteobacteria</taxon>
        <taxon>Acetobacterales</taxon>
        <taxon>Acetobacteraceae</taxon>
        <taxon>Endosaccharibacter</taxon>
    </lineage>
</organism>
<dbReference type="Gene3D" id="3.40.50.1000">
    <property type="entry name" value="HAD superfamily/HAD-like"/>
    <property type="match status" value="1"/>
</dbReference>
<keyword evidence="2" id="KW-1185">Reference proteome</keyword>
<accession>A0ABT1WD42</accession>
<dbReference type="Proteomes" id="UP001524587">
    <property type="component" value="Unassembled WGS sequence"/>
</dbReference>
<protein>
    <submittedName>
        <fullName evidence="1">HAD family phosphatase</fullName>
    </submittedName>
</protein>
<dbReference type="InterPro" id="IPR041492">
    <property type="entry name" value="HAD_2"/>
</dbReference>
<dbReference type="PANTHER" id="PTHR18901:SF38">
    <property type="entry name" value="PSEUDOURIDINE-5'-PHOSPHATASE"/>
    <property type="match status" value="1"/>
</dbReference>
<evidence type="ECO:0000313" key="2">
    <source>
        <dbReference type="Proteomes" id="UP001524587"/>
    </source>
</evidence>
<dbReference type="InterPro" id="IPR006439">
    <property type="entry name" value="HAD-SF_hydro_IA"/>
</dbReference>
<dbReference type="Gene3D" id="1.10.150.240">
    <property type="entry name" value="Putative phosphatase, domain 2"/>
    <property type="match status" value="1"/>
</dbReference>
<evidence type="ECO:0000313" key="1">
    <source>
        <dbReference type="EMBL" id="MCQ8280006.1"/>
    </source>
</evidence>
<dbReference type="InterPro" id="IPR023214">
    <property type="entry name" value="HAD_sf"/>
</dbReference>
<reference evidence="1 2" key="1">
    <citation type="submission" date="2022-06" db="EMBL/GenBank/DDBJ databases">
        <title>Endosaccharibacter gen. nov., sp. nov., endophytic bacteria isolated from sugarcane.</title>
        <authorList>
            <person name="Pitiwittayakul N."/>
            <person name="Yukphan P."/>
            <person name="Charoenyingcharoen P."/>
            <person name="Tanasupawat S."/>
        </authorList>
    </citation>
    <scope>NUCLEOTIDE SEQUENCE [LARGE SCALE GENOMIC DNA]</scope>
    <source>
        <strain evidence="1 2">KSS8</strain>
    </source>
</reference>
<name>A0ABT1WD42_9PROT</name>
<dbReference type="RefSeq" id="WP_422865494.1">
    <property type="nucleotide sequence ID" value="NZ_JAMSKV010000020.1"/>
</dbReference>
<dbReference type="Pfam" id="PF13419">
    <property type="entry name" value="HAD_2"/>
    <property type="match status" value="1"/>
</dbReference>
<dbReference type="SFLD" id="SFLDG01129">
    <property type="entry name" value="C1.5:_HAD__Beta-PGM__Phosphata"/>
    <property type="match status" value="1"/>
</dbReference>
<dbReference type="NCBIfam" id="TIGR01509">
    <property type="entry name" value="HAD-SF-IA-v3"/>
    <property type="match status" value="1"/>
</dbReference>
<dbReference type="InterPro" id="IPR036412">
    <property type="entry name" value="HAD-like_sf"/>
</dbReference>
<gene>
    <name evidence="1" type="ORF">NFI95_16305</name>
</gene>
<dbReference type="EMBL" id="JAMSKV010000020">
    <property type="protein sequence ID" value="MCQ8280006.1"/>
    <property type="molecule type" value="Genomic_DNA"/>
</dbReference>
<dbReference type="PRINTS" id="PR00413">
    <property type="entry name" value="HADHALOGNASE"/>
</dbReference>
<dbReference type="SUPFAM" id="SSF56784">
    <property type="entry name" value="HAD-like"/>
    <property type="match status" value="1"/>
</dbReference>
<sequence length="221" mass="23540">MDATIVRAVLCDMDGLLLDSERLSMRALVMAGAELGATLTDAFCRSLIGSPMDRCAAAVRAQEGPDFPAERLVALHEVFLDQMVEGGALDTRPGVSALLDTLDTLGLPRAVVTSSSRKRATTHLAHVGILERFDLLITRDDVVRGKPDPDPYLRGAAAFGMPPSSCLALEDSHNGVHSAHAAGVPVIMVPDMLEPTEESRTRAVLVADSLHEVAALLRARL</sequence>
<dbReference type="InterPro" id="IPR023198">
    <property type="entry name" value="PGP-like_dom2"/>
</dbReference>
<dbReference type="SFLD" id="SFLDS00003">
    <property type="entry name" value="Haloacid_Dehalogenase"/>
    <property type="match status" value="1"/>
</dbReference>
<comment type="caution">
    <text evidence="1">The sequence shown here is derived from an EMBL/GenBank/DDBJ whole genome shotgun (WGS) entry which is preliminary data.</text>
</comment>
<proteinExistence type="predicted"/>